<evidence type="ECO:0000256" key="1">
    <source>
        <dbReference type="ARBA" id="ARBA00010945"/>
    </source>
</evidence>
<evidence type="ECO:0000256" key="3">
    <source>
        <dbReference type="ARBA" id="ARBA00022932"/>
    </source>
</evidence>
<dbReference type="PANTHER" id="PTHR11076:SF33">
    <property type="entry name" value="DNA POLYMERASE KAPPA"/>
    <property type="match status" value="1"/>
</dbReference>
<keyword evidence="4 6" id="KW-0548">Nucleotidyltransferase</keyword>
<dbReference type="CDD" id="cd03586">
    <property type="entry name" value="PolY_Pol_IV_kappa"/>
    <property type="match status" value="1"/>
</dbReference>
<dbReference type="Pfam" id="PF11798">
    <property type="entry name" value="IMS_HHH"/>
    <property type="match status" value="1"/>
</dbReference>
<dbReference type="PANTHER" id="PTHR11076">
    <property type="entry name" value="DNA REPAIR POLYMERASE UMUC / TRANSFERASE FAMILY MEMBER"/>
    <property type="match status" value="1"/>
</dbReference>
<keyword evidence="4" id="KW-0963">Cytoplasm</keyword>
<dbReference type="InterPro" id="IPR043128">
    <property type="entry name" value="Rev_trsase/Diguanyl_cyclase"/>
</dbReference>
<dbReference type="Gene3D" id="3.30.1490.100">
    <property type="entry name" value="DNA polymerase, Y-family, little finger domain"/>
    <property type="match status" value="1"/>
</dbReference>
<evidence type="ECO:0000256" key="4">
    <source>
        <dbReference type="HAMAP-Rule" id="MF_01113"/>
    </source>
</evidence>
<comment type="catalytic activity">
    <reaction evidence="4">
        <text>DNA(n) + a 2'-deoxyribonucleoside 5'-triphosphate = DNA(n+1) + diphosphate</text>
        <dbReference type="Rhea" id="RHEA:22508"/>
        <dbReference type="Rhea" id="RHEA-COMP:17339"/>
        <dbReference type="Rhea" id="RHEA-COMP:17340"/>
        <dbReference type="ChEBI" id="CHEBI:33019"/>
        <dbReference type="ChEBI" id="CHEBI:61560"/>
        <dbReference type="ChEBI" id="CHEBI:173112"/>
        <dbReference type="EC" id="2.7.7.7"/>
    </reaction>
</comment>
<evidence type="ECO:0000313" key="6">
    <source>
        <dbReference type="EMBL" id="MBK0382462.1"/>
    </source>
</evidence>
<accession>A0ABS1BHU9</accession>
<keyword evidence="2 4" id="KW-0515">Mutator protein</keyword>
<dbReference type="InterPro" id="IPR050116">
    <property type="entry name" value="DNA_polymerase-Y"/>
</dbReference>
<dbReference type="RefSeq" id="WP_200585235.1">
    <property type="nucleotide sequence ID" value="NZ_JAEHFY010000006.1"/>
</dbReference>
<evidence type="ECO:0000256" key="2">
    <source>
        <dbReference type="ARBA" id="ARBA00022457"/>
    </source>
</evidence>
<comment type="cofactor">
    <cofactor evidence="4">
        <name>Mg(2+)</name>
        <dbReference type="ChEBI" id="CHEBI:18420"/>
    </cofactor>
    <text evidence="4">Binds 2 magnesium ions per subunit.</text>
</comment>
<dbReference type="Gene3D" id="1.10.150.20">
    <property type="entry name" value="5' to 3' exonuclease, C-terminal subdomain"/>
    <property type="match status" value="1"/>
</dbReference>
<proteinExistence type="inferred from homology"/>
<keyword evidence="4" id="KW-0238">DNA-binding</keyword>
<keyword evidence="3 4" id="KW-0239">DNA-directed DNA polymerase</keyword>
<comment type="caution">
    <text evidence="6">The sequence shown here is derived from an EMBL/GenBank/DDBJ whole genome shotgun (WGS) entry which is preliminary data.</text>
</comment>
<keyword evidence="4 6" id="KW-0808">Transferase</keyword>
<feature type="site" description="Substrate discrimination" evidence="4">
    <location>
        <position position="15"/>
    </location>
</feature>
<dbReference type="PROSITE" id="PS50173">
    <property type="entry name" value="UMUC"/>
    <property type="match status" value="1"/>
</dbReference>
<organism evidence="6 7">
    <name type="scientific">Pedobacter segetis</name>
    <dbReference type="NCBI Taxonomy" id="2793069"/>
    <lineage>
        <taxon>Bacteria</taxon>
        <taxon>Pseudomonadati</taxon>
        <taxon>Bacteroidota</taxon>
        <taxon>Sphingobacteriia</taxon>
        <taxon>Sphingobacteriales</taxon>
        <taxon>Sphingobacteriaceae</taxon>
        <taxon>Pedobacter</taxon>
    </lineage>
</organism>
<dbReference type="EC" id="2.7.7.7" evidence="4"/>
<dbReference type="Proteomes" id="UP000660024">
    <property type="component" value="Unassembled WGS sequence"/>
</dbReference>
<dbReference type="InterPro" id="IPR022880">
    <property type="entry name" value="DNApol_IV"/>
</dbReference>
<comment type="subunit">
    <text evidence="4">Monomer.</text>
</comment>
<comment type="function">
    <text evidence="4">Poorly processive, error-prone DNA polymerase involved in untargeted mutagenesis. Copies undamaged DNA at stalled replication forks, which arise in vivo from mismatched or misaligned primer ends. These misaligned primers can be extended by PolIV. Exhibits no 3'-5' exonuclease (proofreading) activity. May be involved in translesional synthesis, in conjunction with the beta clamp from PolIII.</text>
</comment>
<dbReference type="Gene3D" id="3.30.70.270">
    <property type="match status" value="1"/>
</dbReference>
<keyword evidence="4" id="KW-0234">DNA repair</keyword>
<dbReference type="InterPro" id="IPR036775">
    <property type="entry name" value="DNA_pol_Y-fam_lit_finger_sf"/>
</dbReference>
<evidence type="ECO:0000313" key="7">
    <source>
        <dbReference type="Proteomes" id="UP000660024"/>
    </source>
</evidence>
<name>A0ABS1BHU9_9SPHI</name>
<keyword evidence="4" id="KW-0460">Magnesium</keyword>
<keyword evidence="4" id="KW-0235">DNA replication</keyword>
<evidence type="ECO:0000259" key="5">
    <source>
        <dbReference type="PROSITE" id="PS50173"/>
    </source>
</evidence>
<dbReference type="HAMAP" id="MF_01113">
    <property type="entry name" value="DNApol_IV"/>
    <property type="match status" value="1"/>
</dbReference>
<sequence>MEGKQIIHIDLDSFFVSVECRSNPFLYGKPVAIGGSSERGVVASCSYEARRFGVHSAMPGKLAKQLCPELLFIRGDYDSYSKASIEITEMINEAVPVFEKTSIDEFYMDMTGFDDFDGTLAYSKELREKIIKETSLPISFGMSKNKTVSKVATGLAKPNNYKYVNFGDERSFLAPLPVRKLPMIGEKTGESLRKMGVQKVYTLQQMPVQLLQSAFGKQGIMMWEKANAIDNSAIVPYTDRKSLSNEETFDKDTMDVGMLESLLVSMTEDLCFKMRNENFLTGCISVKIRYSDFNTYTQQVKIPYSASDHQLIPQVKLLFKKLYNRRMLIRLIGVRLSKLVRGHQQIHLFNDDENQIQLYQALDHINKKFGNKSVHRAITMGVNPRSFNPFNGMCT</sequence>
<dbReference type="SUPFAM" id="SSF56672">
    <property type="entry name" value="DNA/RNA polymerases"/>
    <property type="match status" value="1"/>
</dbReference>
<feature type="binding site" evidence="4">
    <location>
        <position position="104"/>
    </location>
    <ligand>
        <name>Mg(2+)</name>
        <dbReference type="ChEBI" id="CHEBI:18420"/>
    </ligand>
</feature>
<dbReference type="SUPFAM" id="SSF100879">
    <property type="entry name" value="Lesion bypass DNA polymerase (Y-family), little finger domain"/>
    <property type="match status" value="1"/>
</dbReference>
<dbReference type="Pfam" id="PF00817">
    <property type="entry name" value="IMS"/>
    <property type="match status" value="1"/>
</dbReference>
<comment type="similarity">
    <text evidence="1 4">Belongs to the DNA polymerase type-Y family.</text>
</comment>
<keyword evidence="7" id="KW-1185">Reference proteome</keyword>
<dbReference type="NCBIfam" id="NF002677">
    <property type="entry name" value="PRK02406.1"/>
    <property type="match status" value="1"/>
</dbReference>
<keyword evidence="4" id="KW-0479">Metal-binding</keyword>
<dbReference type="Gene3D" id="3.40.1170.60">
    <property type="match status" value="1"/>
</dbReference>
<dbReference type="GO" id="GO:0003887">
    <property type="term" value="F:DNA-directed DNA polymerase activity"/>
    <property type="evidence" value="ECO:0007669"/>
    <property type="project" value="UniProtKB-EC"/>
</dbReference>
<feature type="active site" evidence="4">
    <location>
        <position position="105"/>
    </location>
</feature>
<feature type="domain" description="UmuC" evidence="5">
    <location>
        <begin position="6"/>
        <end position="185"/>
    </location>
</feature>
<dbReference type="InterPro" id="IPR043502">
    <property type="entry name" value="DNA/RNA_pol_sf"/>
</dbReference>
<comment type="subcellular location">
    <subcellularLocation>
        <location evidence="4">Cytoplasm</location>
    </subcellularLocation>
</comment>
<dbReference type="Pfam" id="PF11799">
    <property type="entry name" value="IMS_C"/>
    <property type="match status" value="1"/>
</dbReference>
<reference evidence="6 7" key="1">
    <citation type="submission" date="2020-12" db="EMBL/GenBank/DDBJ databases">
        <title>Bacterial novel species Pedobacter sp. SD-b isolated from soil.</title>
        <authorList>
            <person name="Jung H.-Y."/>
        </authorList>
    </citation>
    <scope>NUCLEOTIDE SEQUENCE [LARGE SCALE GENOMIC DNA]</scope>
    <source>
        <strain evidence="6 7">SD-b</strain>
    </source>
</reference>
<feature type="binding site" evidence="4">
    <location>
        <position position="10"/>
    </location>
    <ligand>
        <name>Mg(2+)</name>
        <dbReference type="ChEBI" id="CHEBI:18420"/>
    </ligand>
</feature>
<keyword evidence="4" id="KW-0227">DNA damage</keyword>
<protein>
    <recommendedName>
        <fullName evidence="4">DNA polymerase IV</fullName>
        <shortName evidence="4">Pol IV</shortName>
        <ecNumber evidence="4">2.7.7.7</ecNumber>
    </recommendedName>
</protein>
<dbReference type="InterPro" id="IPR001126">
    <property type="entry name" value="UmuC"/>
</dbReference>
<gene>
    <name evidence="4 6" type="primary">dinB</name>
    <name evidence="6" type="ORF">I5M32_05760</name>
</gene>
<dbReference type="EMBL" id="JAEHFY010000006">
    <property type="protein sequence ID" value="MBK0382462.1"/>
    <property type="molecule type" value="Genomic_DNA"/>
</dbReference>
<dbReference type="InterPro" id="IPR024728">
    <property type="entry name" value="PolY_HhH_motif"/>
</dbReference>
<dbReference type="InterPro" id="IPR017961">
    <property type="entry name" value="DNA_pol_Y-fam_little_finger"/>
</dbReference>